<protein>
    <submittedName>
        <fullName evidence="1">Uncharacterized protein</fullName>
    </submittedName>
</protein>
<dbReference type="EMBL" id="CP088156">
    <property type="protein sequence ID" value="UFZ06592.1"/>
    <property type="molecule type" value="Genomic_DNA"/>
</dbReference>
<sequence length="80" mass="8826">MDDTIRSAQQALLDPEWGIYAGPDTDAVDFSTRYDACHFDSRGIQLVAQAWTARIADYLALRKAQAFVGKPQAALDSPPR</sequence>
<evidence type="ECO:0000313" key="2">
    <source>
        <dbReference type="Proteomes" id="UP001431010"/>
    </source>
</evidence>
<keyword evidence="2" id="KW-1185">Reference proteome</keyword>
<organism evidence="1 2">
    <name type="scientific">Bradyrhizobium ontarionense</name>
    <dbReference type="NCBI Taxonomy" id="2898149"/>
    <lineage>
        <taxon>Bacteria</taxon>
        <taxon>Pseudomonadati</taxon>
        <taxon>Pseudomonadota</taxon>
        <taxon>Alphaproteobacteria</taxon>
        <taxon>Hyphomicrobiales</taxon>
        <taxon>Nitrobacteraceae</taxon>
        <taxon>Bradyrhizobium</taxon>
    </lineage>
</organism>
<reference evidence="1" key="1">
    <citation type="journal article" date="2024" name="Antonie Van Leeuwenhoek">
        <title>Bradyrhizobium ontarionense sp. nov., a novel bacterial symbiont isolated from Aeschynomene indica (Indian jointvetch), harbours photosynthesis, nitrogen fixation and nitrous oxide (N2O) reductase genes.</title>
        <authorList>
            <person name="Bromfield E.S.P."/>
            <person name="Cloutier S."/>
        </authorList>
    </citation>
    <scope>NUCLEOTIDE SEQUENCE</scope>
    <source>
        <strain evidence="1">A19</strain>
    </source>
</reference>
<gene>
    <name evidence="1" type="ORF">LQG66_09960</name>
</gene>
<accession>A0ABY3RIH0</accession>
<proteinExistence type="predicted"/>
<dbReference type="Proteomes" id="UP001431010">
    <property type="component" value="Chromosome"/>
</dbReference>
<dbReference type="RefSeq" id="WP_231325983.1">
    <property type="nucleotide sequence ID" value="NZ_CP088156.1"/>
</dbReference>
<name>A0ABY3RIH0_9BRAD</name>
<evidence type="ECO:0000313" key="1">
    <source>
        <dbReference type="EMBL" id="UFZ06592.1"/>
    </source>
</evidence>